<evidence type="ECO:0000256" key="1">
    <source>
        <dbReference type="SAM" id="MobiDB-lite"/>
    </source>
</evidence>
<dbReference type="GO" id="GO:0031470">
    <property type="term" value="C:carboxysome"/>
    <property type="evidence" value="ECO:0007669"/>
    <property type="project" value="UniProtKB-ARBA"/>
</dbReference>
<keyword evidence="2" id="KW-0808">Transferase</keyword>
<dbReference type="EMBL" id="AP018227">
    <property type="protein sequence ID" value="BAY84188.1"/>
    <property type="molecule type" value="Genomic_DNA"/>
</dbReference>
<feature type="compositionally biased region" description="Pro residues" evidence="1">
    <location>
        <begin position="174"/>
        <end position="187"/>
    </location>
</feature>
<accession>A0A1Z4LSZ0</accession>
<sequence length="267" mass="28203">MSVPPLRLYNNFETFFSGEVIIHASAVIAPGVIMQAAPNSKIIIGSGVCIGMGSILQVDTGILEIESGANLGAGFLMVGAGKVGTNACVGSATTIFRASVESGKVVPAGSIIGDNGRSFDEPSTEPSTKEMNGKVEQPQLPVAQEESEREKEDKQNSSENKPPSSSRPPLSQSPTPPLTPSPRPYVSPSPISYFSLTKESEEEVVSSSEDSVEKPTEESAEEPEAANSNGMGNHIYGRSSIKSLLVTLFPHRQSLDEPLPEDESEEG</sequence>
<dbReference type="OrthoDB" id="481965at2"/>
<feature type="region of interest" description="Disordered" evidence="1">
    <location>
        <begin position="107"/>
        <end position="236"/>
    </location>
</feature>
<dbReference type="AlphaFoldDB" id="A0A1Z4LSZ0"/>
<organism evidence="2 3">
    <name type="scientific">Calothrix parasitica NIES-267</name>
    <dbReference type="NCBI Taxonomy" id="1973488"/>
    <lineage>
        <taxon>Bacteria</taxon>
        <taxon>Bacillati</taxon>
        <taxon>Cyanobacteriota</taxon>
        <taxon>Cyanophyceae</taxon>
        <taxon>Nostocales</taxon>
        <taxon>Calotrichaceae</taxon>
        <taxon>Calothrix</taxon>
    </lineage>
</organism>
<name>A0A1Z4LSZ0_9CYAN</name>
<reference evidence="2 3" key="1">
    <citation type="submission" date="2017-06" db="EMBL/GenBank/DDBJ databases">
        <title>Genome sequencing of cyanobaciteial culture collection at National Institute for Environmental Studies (NIES).</title>
        <authorList>
            <person name="Hirose Y."/>
            <person name="Shimura Y."/>
            <person name="Fujisawa T."/>
            <person name="Nakamura Y."/>
            <person name="Kawachi M."/>
        </authorList>
    </citation>
    <scope>NUCLEOTIDE SEQUENCE [LARGE SCALE GENOMIC DNA]</scope>
    <source>
        <strain evidence="2 3">NIES-267</strain>
    </source>
</reference>
<evidence type="ECO:0000313" key="3">
    <source>
        <dbReference type="Proteomes" id="UP000218418"/>
    </source>
</evidence>
<dbReference type="Proteomes" id="UP000218418">
    <property type="component" value="Chromosome"/>
</dbReference>
<dbReference type="Gene3D" id="2.160.10.10">
    <property type="entry name" value="Hexapeptide repeat proteins"/>
    <property type="match status" value="1"/>
</dbReference>
<evidence type="ECO:0000313" key="2">
    <source>
        <dbReference type="EMBL" id="BAY84188.1"/>
    </source>
</evidence>
<gene>
    <name evidence="2" type="ORF">NIES267_36840</name>
</gene>
<dbReference type="SUPFAM" id="SSF51161">
    <property type="entry name" value="Trimeric LpxA-like enzymes"/>
    <property type="match status" value="1"/>
</dbReference>
<keyword evidence="3" id="KW-1185">Reference proteome</keyword>
<feature type="compositionally biased region" description="Low complexity" evidence="1">
    <location>
        <begin position="162"/>
        <end position="173"/>
    </location>
</feature>
<proteinExistence type="predicted"/>
<feature type="compositionally biased region" description="Basic and acidic residues" evidence="1">
    <location>
        <begin position="146"/>
        <end position="156"/>
    </location>
</feature>
<dbReference type="GO" id="GO:0043886">
    <property type="term" value="F:structural constituent of carboxysome shell"/>
    <property type="evidence" value="ECO:0007669"/>
    <property type="project" value="UniProtKB-ARBA"/>
</dbReference>
<dbReference type="InterPro" id="IPR011004">
    <property type="entry name" value="Trimer_LpxA-like_sf"/>
</dbReference>
<protein>
    <submittedName>
        <fullName evidence="2">Transferase hexapeptide repeat protein</fullName>
    </submittedName>
</protein>
<dbReference type="GO" id="GO:0016740">
    <property type="term" value="F:transferase activity"/>
    <property type="evidence" value="ECO:0007669"/>
    <property type="project" value="UniProtKB-KW"/>
</dbReference>